<dbReference type="Proteomes" id="UP000595254">
    <property type="component" value="Chromosome"/>
</dbReference>
<protein>
    <submittedName>
        <fullName evidence="2">YceG family protein</fullName>
    </submittedName>
</protein>
<keyword evidence="3" id="KW-1185">Reference proteome</keyword>
<accession>A0A974NR36</accession>
<dbReference type="RefSeq" id="WP_051387434.1">
    <property type="nucleotide sequence ID" value="NZ_CP068053.1"/>
</dbReference>
<feature type="domain" description="Putative component of 'biosynthetic module'" evidence="1">
    <location>
        <begin position="293"/>
        <end position="520"/>
    </location>
</feature>
<sequence>MGAFGQYAKINPQLITFKDTEWKKMIDSPRSEREHHQIDTDGFSFGQVAARFLGIPHDEDDYYLTLYELSQKPNVEVWSDHLNKEIAPQIFQSLQSVLQVNQSESLSVNRFIAFMEGRQLIPSHQDASLHRYIRESYIEVLNQFAAKHDGGLKHPDFRRVIMDLTKWVWNHINDLLKKMDDVLVPCIIWYGEATKSEQYFLFLTKLLGIDLLIFHPNGEDIFKEFDPEKTLMVVQDFPVKKQPRPFPKSKPVRKATVAYQASKEIDRILHSEETPIFKPWQYRSHLPVSITLKTTYDELFLMSKERAFIRPGFYIEGNEIYIPSVFAKISGVSENRRNYWERVEQLKEGELSLFIRYFPFTNSIKANHKYHYDHALNPDGTLDPEKMIKSVWWRLNQLPTGVQLAIAAGISRVCAQPKLLPEGHESVEDVKQFLFTQLTALPKSVVTLFMKFDYPQQVPRVILYNSGATGGISRSDAALLLLLNEIGIDILLFNPSGLRDLELYIDEHVYDIHLLEQFEFEYEYQEPKLPIWRRLFRKDT</sequence>
<gene>
    <name evidence="2" type="ORF">I6J18_11775</name>
</gene>
<reference evidence="2 3" key="1">
    <citation type="submission" date="2021-01" db="EMBL/GenBank/DDBJ databases">
        <title>FDA dAtabase for Regulatory Grade micrObial Sequences (FDA-ARGOS): Supporting development and validation of Infectious Disease Dx tests.</title>
        <authorList>
            <person name="Nelson B."/>
            <person name="Plummer A."/>
            <person name="Tallon L."/>
            <person name="Sadzewicz L."/>
            <person name="Zhao X."/>
            <person name="Boylan J."/>
            <person name="Ott S."/>
            <person name="Bowen H."/>
            <person name="Vavikolanu K."/>
            <person name="Mehta A."/>
            <person name="Aluvathingal J."/>
            <person name="Nadendla S."/>
            <person name="Myers T."/>
            <person name="Yan Y."/>
            <person name="Sichtig H."/>
        </authorList>
    </citation>
    <scope>NUCLEOTIDE SEQUENCE [LARGE SCALE GENOMIC DNA]</scope>
    <source>
        <strain evidence="2 3">FDAARGOS_1161</strain>
    </source>
</reference>
<feature type="domain" description="Putative component of 'biosynthetic module'" evidence="1">
    <location>
        <begin position="18"/>
        <end position="270"/>
    </location>
</feature>
<dbReference type="InterPro" id="IPR025647">
    <property type="entry name" value="YceG_bac"/>
</dbReference>
<dbReference type="Pfam" id="PF14266">
    <property type="entry name" value="YceG_bac"/>
    <property type="match status" value="2"/>
</dbReference>
<proteinExistence type="predicted"/>
<evidence type="ECO:0000313" key="2">
    <source>
        <dbReference type="EMBL" id="QQT02447.1"/>
    </source>
</evidence>
<name>A0A974NR36_PERPY</name>
<evidence type="ECO:0000313" key="3">
    <source>
        <dbReference type="Proteomes" id="UP000595254"/>
    </source>
</evidence>
<dbReference type="AlphaFoldDB" id="A0A974NR36"/>
<dbReference type="KEGG" id="ppsr:I6J18_11775"/>
<dbReference type="EMBL" id="CP068053">
    <property type="protein sequence ID" value="QQT02447.1"/>
    <property type="molecule type" value="Genomic_DNA"/>
</dbReference>
<evidence type="ECO:0000259" key="1">
    <source>
        <dbReference type="Pfam" id="PF14266"/>
    </source>
</evidence>
<organism evidence="2 3">
    <name type="scientific">Peribacillus psychrosaccharolyticus</name>
    <name type="common">Bacillus psychrosaccharolyticus</name>
    <dbReference type="NCBI Taxonomy" id="1407"/>
    <lineage>
        <taxon>Bacteria</taxon>
        <taxon>Bacillati</taxon>
        <taxon>Bacillota</taxon>
        <taxon>Bacilli</taxon>
        <taxon>Bacillales</taxon>
        <taxon>Bacillaceae</taxon>
        <taxon>Peribacillus</taxon>
    </lineage>
</organism>